<dbReference type="GO" id="GO:0033063">
    <property type="term" value="C:Rad51B-Rad51C-Rad51D-XRCC2 complex"/>
    <property type="evidence" value="ECO:0007669"/>
    <property type="project" value="InterPro"/>
</dbReference>
<dbReference type="EnsemblMetazoa" id="XM_022791324">
    <property type="protein sequence ID" value="XP_022647059"/>
    <property type="gene ID" value="LOC111244333"/>
</dbReference>
<dbReference type="Proteomes" id="UP000594260">
    <property type="component" value="Unplaced"/>
</dbReference>
<evidence type="ECO:0000313" key="2">
    <source>
        <dbReference type="Proteomes" id="UP000594260"/>
    </source>
</evidence>
<dbReference type="GO" id="GO:0005657">
    <property type="term" value="C:replication fork"/>
    <property type="evidence" value="ECO:0007669"/>
    <property type="project" value="InterPro"/>
</dbReference>
<proteinExistence type="predicted"/>
<dbReference type="InterPro" id="IPR027417">
    <property type="entry name" value="P-loop_NTPase"/>
</dbReference>
<dbReference type="SUPFAM" id="SSF52540">
    <property type="entry name" value="P-loop containing nucleoside triphosphate hydrolases"/>
    <property type="match status" value="1"/>
</dbReference>
<evidence type="ECO:0008006" key="3">
    <source>
        <dbReference type="Google" id="ProtNLM"/>
    </source>
</evidence>
<sequence>MPEQVSQIEDIRLGRKVLSALLNRHSLVEPVECNSVCELLPGKLYELSGPTNSGKSVVSQDMVISCLLRGYSAVIVDCDYRLDTLGLLQKIKDLCKARNLSPSHFKSMLYRLTIQKCGTLTELQVFVGFRLPQLLSTEPVALVVIDSLSSFYWHDRYSIPNVPELYSGLWQRLARLSLKFEMSTIVTMQCLFRQQASPFGNDKPFLRPSSLDVTPAIVKNLGQTKFSVQFANRTDVYRMVAGQLLLVATYSKER</sequence>
<dbReference type="PANTHER" id="PTHR46644">
    <property type="entry name" value="DNA REPAIR PROTEIN XRCC2"/>
    <property type="match status" value="1"/>
</dbReference>
<dbReference type="InterPro" id="IPR030547">
    <property type="entry name" value="XRCC2"/>
</dbReference>
<evidence type="ECO:0000313" key="1">
    <source>
        <dbReference type="EnsemblMetazoa" id="XP_022647059"/>
    </source>
</evidence>
<organism evidence="1 2">
    <name type="scientific">Varroa destructor</name>
    <name type="common">Honeybee mite</name>
    <dbReference type="NCBI Taxonomy" id="109461"/>
    <lineage>
        <taxon>Eukaryota</taxon>
        <taxon>Metazoa</taxon>
        <taxon>Ecdysozoa</taxon>
        <taxon>Arthropoda</taxon>
        <taxon>Chelicerata</taxon>
        <taxon>Arachnida</taxon>
        <taxon>Acari</taxon>
        <taxon>Parasitiformes</taxon>
        <taxon>Mesostigmata</taxon>
        <taxon>Gamasina</taxon>
        <taxon>Dermanyssoidea</taxon>
        <taxon>Varroidae</taxon>
        <taxon>Varroa</taxon>
    </lineage>
</organism>
<dbReference type="PANTHER" id="PTHR46644:SF2">
    <property type="entry name" value="DNA REPAIR PROTEIN XRCC2"/>
    <property type="match status" value="1"/>
</dbReference>
<dbReference type="GO" id="GO:0000724">
    <property type="term" value="P:double-strand break repair via homologous recombination"/>
    <property type="evidence" value="ECO:0007669"/>
    <property type="project" value="InterPro"/>
</dbReference>
<protein>
    <recommendedName>
        <fullName evidence="3">DNA recombination and repair protein Rad51-like C-terminal domain-containing protein</fullName>
    </recommendedName>
</protein>
<accession>A0A7M7MA35</accession>
<dbReference type="RefSeq" id="XP_022647059.1">
    <property type="nucleotide sequence ID" value="XM_022791324.1"/>
</dbReference>
<dbReference type="Gene3D" id="3.40.50.300">
    <property type="entry name" value="P-loop containing nucleotide triphosphate hydrolases"/>
    <property type="match status" value="1"/>
</dbReference>
<keyword evidence="2" id="KW-1185">Reference proteome</keyword>
<name>A0A7M7MA35_VARDE</name>
<dbReference type="GO" id="GO:0042148">
    <property type="term" value="P:DNA strand invasion"/>
    <property type="evidence" value="ECO:0007669"/>
    <property type="project" value="TreeGrafter"/>
</dbReference>
<dbReference type="AlphaFoldDB" id="A0A7M7MA35"/>
<dbReference type="CTD" id="7516"/>
<reference evidence="1" key="1">
    <citation type="submission" date="2021-01" db="UniProtKB">
        <authorList>
            <consortium name="EnsemblMetazoa"/>
        </authorList>
    </citation>
    <scope>IDENTIFICATION</scope>
</reference>
<dbReference type="GeneID" id="111244333"/>
<dbReference type="GO" id="GO:0000400">
    <property type="term" value="F:four-way junction DNA binding"/>
    <property type="evidence" value="ECO:0007669"/>
    <property type="project" value="TreeGrafter"/>
</dbReference>
<dbReference type="GO" id="GO:0005813">
    <property type="term" value="C:centrosome"/>
    <property type="evidence" value="ECO:0007669"/>
    <property type="project" value="TreeGrafter"/>
</dbReference>